<dbReference type="Pfam" id="PF21394">
    <property type="entry name" value="Beta-ketacyl_N"/>
    <property type="match status" value="2"/>
</dbReference>
<dbReference type="Gene3D" id="3.40.50.720">
    <property type="entry name" value="NAD(P)-binding Rossmann-like Domain"/>
    <property type="match status" value="2"/>
</dbReference>
<feature type="domain" description="Ketosynthase family 3 (KS3)" evidence="8">
    <location>
        <begin position="51"/>
        <end position="472"/>
    </location>
</feature>
<dbReference type="GO" id="GO:0005886">
    <property type="term" value="C:plasma membrane"/>
    <property type="evidence" value="ECO:0007669"/>
    <property type="project" value="TreeGrafter"/>
</dbReference>
<dbReference type="PROSITE" id="PS52004">
    <property type="entry name" value="KS3_2"/>
    <property type="match status" value="2"/>
</dbReference>
<evidence type="ECO:0000259" key="7">
    <source>
        <dbReference type="PROSITE" id="PS50075"/>
    </source>
</evidence>
<dbReference type="GO" id="GO:0006633">
    <property type="term" value="P:fatty acid biosynthetic process"/>
    <property type="evidence" value="ECO:0007669"/>
    <property type="project" value="InterPro"/>
</dbReference>
<dbReference type="InterPro" id="IPR018201">
    <property type="entry name" value="Ketoacyl_synth_AS"/>
</dbReference>
<comment type="caution">
    <text evidence="10">The sequence shown here is derived from an EMBL/GenBank/DDBJ whole genome shotgun (WGS) entry which is preliminary data.</text>
</comment>
<accession>F1TIW3</accession>
<dbReference type="InterPro" id="IPR001227">
    <property type="entry name" value="Ac_transferase_dom_sf"/>
</dbReference>
<dbReference type="InterPro" id="IPR016039">
    <property type="entry name" value="Thiolase-like"/>
</dbReference>
<dbReference type="InterPro" id="IPR020806">
    <property type="entry name" value="PKS_PP-bd"/>
</dbReference>
<evidence type="ECO:0000313" key="11">
    <source>
        <dbReference type="Proteomes" id="UP000003860"/>
    </source>
</evidence>
<protein>
    <submittedName>
        <fullName evidence="10">Beta-ketoacyl synthase</fullName>
    </submittedName>
</protein>
<dbReference type="Gene3D" id="3.30.70.3290">
    <property type="match status" value="2"/>
</dbReference>
<feature type="active site" description="Proton donor; for dehydratase activity" evidence="6">
    <location>
        <position position="1127"/>
    </location>
</feature>
<evidence type="ECO:0000256" key="3">
    <source>
        <dbReference type="ARBA" id="ARBA00022450"/>
    </source>
</evidence>
<organism evidence="10 11">
    <name type="scientific">Ruminiclostridium papyrosolvens DSM 2782</name>
    <dbReference type="NCBI Taxonomy" id="588581"/>
    <lineage>
        <taxon>Bacteria</taxon>
        <taxon>Bacillati</taxon>
        <taxon>Bacillota</taxon>
        <taxon>Clostridia</taxon>
        <taxon>Eubacteriales</taxon>
        <taxon>Oscillospiraceae</taxon>
        <taxon>Ruminiclostridium</taxon>
    </lineage>
</organism>
<evidence type="ECO:0000256" key="4">
    <source>
        <dbReference type="ARBA" id="ARBA00022553"/>
    </source>
</evidence>
<evidence type="ECO:0000313" key="10">
    <source>
        <dbReference type="EMBL" id="EGD45654.1"/>
    </source>
</evidence>
<dbReference type="InterPro" id="IPR013968">
    <property type="entry name" value="PKS_KR"/>
</dbReference>
<dbReference type="InterPro" id="IPR049900">
    <property type="entry name" value="PKS_mFAS_DH"/>
</dbReference>
<dbReference type="InterPro" id="IPR049551">
    <property type="entry name" value="PKS_DH_C"/>
</dbReference>
<dbReference type="CDD" id="cd08953">
    <property type="entry name" value="KR_2_SDR_x"/>
    <property type="match status" value="2"/>
</dbReference>
<dbReference type="Gene3D" id="3.30.70.250">
    <property type="entry name" value="Malonyl-CoA ACP transacylase, ACP-binding"/>
    <property type="match status" value="1"/>
</dbReference>
<dbReference type="PANTHER" id="PTHR43775">
    <property type="entry name" value="FATTY ACID SYNTHASE"/>
    <property type="match status" value="1"/>
</dbReference>
<dbReference type="Gene3D" id="1.10.1240.100">
    <property type="match status" value="1"/>
</dbReference>
<comment type="function">
    <text evidence="1">Involved in some intermediate steps for the synthesis of the antibiotic polyketide bacillaene which is involved in secondary metabolism.</text>
</comment>
<comment type="pathway">
    <text evidence="2">Antibiotic biosynthesis; bacillaene biosynthesis.</text>
</comment>
<dbReference type="Pfam" id="PF02801">
    <property type="entry name" value="Ketoacyl-synt_C"/>
    <property type="match status" value="2"/>
</dbReference>
<dbReference type="FunFam" id="3.40.47.10:FF:000019">
    <property type="entry name" value="Polyketide synthase type I"/>
    <property type="match status" value="1"/>
</dbReference>
<dbReference type="SUPFAM" id="SSF55048">
    <property type="entry name" value="Probable ACP-binding domain of malonyl-CoA ACP transacylase"/>
    <property type="match status" value="1"/>
</dbReference>
<dbReference type="PROSITE" id="PS52019">
    <property type="entry name" value="PKS_MFAS_DH"/>
    <property type="match status" value="1"/>
</dbReference>
<dbReference type="InterPro" id="IPR014043">
    <property type="entry name" value="Acyl_transferase_dom"/>
</dbReference>
<dbReference type="SMART" id="SM00823">
    <property type="entry name" value="PKS_PP"/>
    <property type="match status" value="2"/>
</dbReference>
<dbReference type="GO" id="GO:0004312">
    <property type="term" value="F:fatty acid synthase activity"/>
    <property type="evidence" value="ECO:0007669"/>
    <property type="project" value="TreeGrafter"/>
</dbReference>
<dbReference type="InterPro" id="IPR032821">
    <property type="entry name" value="PKS_assoc"/>
</dbReference>
<dbReference type="GO" id="GO:0071770">
    <property type="term" value="P:DIM/DIP cell wall layer assembly"/>
    <property type="evidence" value="ECO:0007669"/>
    <property type="project" value="TreeGrafter"/>
</dbReference>
<dbReference type="GO" id="GO:0004315">
    <property type="term" value="F:3-oxoacyl-[acyl-carrier-protein] synthase activity"/>
    <property type="evidence" value="ECO:0007669"/>
    <property type="project" value="InterPro"/>
</dbReference>
<evidence type="ECO:0000256" key="5">
    <source>
        <dbReference type="ARBA" id="ARBA00022679"/>
    </source>
</evidence>
<reference evidence="10" key="1">
    <citation type="submission" date="2009-07" db="EMBL/GenBank/DDBJ databases">
        <authorList>
            <consortium name="US DOE Joint Genome Institute (JGI-PGF)"/>
            <person name="Lucas S."/>
            <person name="Copeland A."/>
            <person name="Lapidus A."/>
            <person name="Glavina del Rio T."/>
            <person name="Tice H."/>
            <person name="Bruce D."/>
            <person name="Goodwin L."/>
            <person name="Pitluck S."/>
            <person name="Larimer F."/>
            <person name="Land M.L."/>
            <person name="Mouttaki H."/>
            <person name="He Z."/>
            <person name="Zhou J."/>
            <person name="Hemme C.L."/>
        </authorList>
    </citation>
    <scope>NUCLEOTIDE SEQUENCE [LARGE SCALE GENOMIC DNA]</scope>
    <source>
        <strain evidence="10">DSM 2782</strain>
    </source>
</reference>
<dbReference type="Pfam" id="PF16197">
    <property type="entry name" value="KAsynt_C_assoc"/>
    <property type="match status" value="2"/>
</dbReference>
<keyword evidence="11" id="KW-1185">Reference proteome</keyword>
<dbReference type="SMART" id="SM00827">
    <property type="entry name" value="PKS_AT"/>
    <property type="match status" value="1"/>
</dbReference>
<dbReference type="SUPFAM" id="SSF52151">
    <property type="entry name" value="FabD/lysophospholipase-like"/>
    <property type="match status" value="1"/>
</dbReference>
<feature type="domain" description="Carrier" evidence="7">
    <location>
        <begin position="3116"/>
        <end position="3193"/>
    </location>
</feature>
<evidence type="ECO:0000259" key="8">
    <source>
        <dbReference type="PROSITE" id="PS52004"/>
    </source>
</evidence>
<dbReference type="InterPro" id="IPR049490">
    <property type="entry name" value="C883_1060-like_KR_N"/>
</dbReference>
<dbReference type="Gene3D" id="1.10.1200.10">
    <property type="entry name" value="ACP-like"/>
    <property type="match status" value="2"/>
</dbReference>
<evidence type="ECO:0000256" key="1">
    <source>
        <dbReference type="ARBA" id="ARBA00003299"/>
    </source>
</evidence>
<dbReference type="SMART" id="SM00825">
    <property type="entry name" value="PKS_KS"/>
    <property type="match status" value="2"/>
</dbReference>
<dbReference type="OrthoDB" id="2203190at2"/>
<dbReference type="EMBL" id="ACXX02000025">
    <property type="protein sequence ID" value="EGD45654.1"/>
    <property type="molecule type" value="Genomic_DNA"/>
</dbReference>
<dbReference type="GO" id="GO:0031177">
    <property type="term" value="F:phosphopantetheine binding"/>
    <property type="evidence" value="ECO:0007669"/>
    <property type="project" value="InterPro"/>
</dbReference>
<dbReference type="STRING" id="588581.Cpap_0013"/>
<dbReference type="InterPro" id="IPR042104">
    <property type="entry name" value="PKS_dehydratase_sf"/>
</dbReference>
<dbReference type="InterPro" id="IPR036736">
    <property type="entry name" value="ACP-like_sf"/>
</dbReference>
<keyword evidence="4" id="KW-0597">Phosphoprotein</keyword>
<dbReference type="Pfam" id="PF00698">
    <property type="entry name" value="Acyl_transf_1"/>
    <property type="match status" value="1"/>
</dbReference>
<dbReference type="PANTHER" id="PTHR43775:SF51">
    <property type="entry name" value="INACTIVE PHENOLPHTHIOCEROL SYNTHESIS POLYKETIDE SYNTHASE TYPE I PKS1-RELATED"/>
    <property type="match status" value="1"/>
</dbReference>
<dbReference type="SMART" id="SM00822">
    <property type="entry name" value="PKS_KR"/>
    <property type="match status" value="2"/>
</dbReference>
<dbReference type="Pfam" id="PF00550">
    <property type="entry name" value="PP-binding"/>
    <property type="match status" value="2"/>
</dbReference>
<dbReference type="PROSITE" id="PS50075">
    <property type="entry name" value="CARRIER"/>
    <property type="match status" value="2"/>
</dbReference>
<evidence type="ECO:0000256" key="6">
    <source>
        <dbReference type="PROSITE-ProRule" id="PRU01363"/>
    </source>
</evidence>
<dbReference type="InterPro" id="IPR020841">
    <property type="entry name" value="PKS_Beta-ketoAc_synthase_dom"/>
</dbReference>
<sequence>MERLVKAILELLENNSIDKKTASLLIEELKESFKNVYKTVVPEAGHKDKEHQKIAVIGMALRFPQADSPEDFWNNLVTGKDCISEYPSERCPVDSFYSPDGKKQGMSYSKWGGFIKDADKFATAFFKIDKDEAQYIEPQQRVFLEIALEAFHRAGYSKKQLSNSRTSVIVGSRASTYNTSDDEYGTPKKLTGNITNFIAARVSDFFNLKGSSYVIDTACSSSLVAIHNACKMLNEGECDMALAGGIDLKLTPVPYLTLSDSKALSIDGKCYSFDKRADGFVPGEGGGAVLLKPLEKALKDGDIIYGIISGSCVNNDGHTMGITTPNYDGQKDVLRQAYKNAKTEPSTISYVEAHGTGTVIGDPIEIKALTEIFKEYTDKKGYCAIGSVKTNIGHLDTASGVAGFIKVILSLYNKKIVPTLNCEIPNPRLNFLNSPFYPVMSLQNWEPVDNIRRAAISSFGFGGTNCHMVLEEYIDKKKTATEDIKEEQVLTLSAENVYNLQKLAYLYRTALENNSSINLQDFIYTANTAREMLDYRTALCVQDKQDTIDKLKLAETNEILGVKNLKVYTRDNSFTKASVAMVFPGQGSHYIGMAEKLYQQIPVFKKAFDECNALASEFLDRPLIDIIYKKENEELLNQTCYTQPALFSICYSLAQVWIKSGIRPKVVIGHSVGEYVAACISGILTLEDALKLICIRGNLIQSLPLNGGMIVIFMPHHKVLELIHELSADQQNSISIAAINSPSNTVISCELTLINKIIKLLSERGIRYVKLSVSHAFHSILMNPIVEEFERALEHVAFNNLQIPLVQNVTGNLIKKGTLDKDYWKNHLMQTVMFEKSINTAAENGINIFLEAGPGTSASNMIKDILKGRDGIRIIPSLNKNKGEISCINSAAAELFTSGLNLDFSIFKAKKPRTELVPICPLEREKCWIEQYKGKRYHNLSLQDEDVVETINEFNPVVRDHIVNGVKVFPGVALWEAVIRNTAEKFKKHVAALKQIKHITQLELKDGNNLKIKIIYEGIDNSDFKVMYKTDNGDDWKLCAGGSIEFGDSPSNERIDLSNLINKLRKSPVSIDEIYNKFNSKGVAYGSTFRSIEQLWANENSVIAKLKLSGTDELINNGTLYYPNFVDGALQSIIGLKENEESKNDTFIPFLVNKVSIHEPLQSEGYSYLKITRNSKEVITADILITDTEGNVKITIQGHSFKKINTHINIHSLNKSKRNGYFYIPKFVEKESSISGNSNEFSVLILCNNDSFHDGVEKCLKELNFHTIRCIKGKEFKRIDKTTTEMDFSNADNFNNMFNNLYSEGIQTIKVINFLPKTNIDYFSREKDKYFRSSEEAVIDFISLMQAIEMNKALKVSKILTVSDECFSKNNLFNTFKSVISGVVKTVAKEYPNIKMSLVNTDDCTASSLCKLIINELNSESNDLVVKYKNQKRFIQTIEQTSSQPATSAMGKIKKEGTYLITGGLNGLGFSIAQIISQKYGADLILVGKSKFPDREEWDSYLQGTYSDDNFSTKIKAIRTMEANGSKVKIFNLDVTYRYEVETLFDQLGDNLKLDGIFHMAGVIRDSLIRNKSAEDVNKVLSPKIQGSVNIVETFKKVNPSFIVFFSSIASFFGSIGQSDYAAANSFMDDYADFISKNLGISAISINWTLWDAVGMGVRSGQADAKKRIGMQPFGIEDGYEALEEILGLNVSQVIALNNSIEEMALPTAAPSQEIKNHPQESLPKTQTNEIDFVDVEFVIEDELITKISEILDISKKDINIDINFMELGLDSISIVDFTSWVADRINAELYPTLLFEYSTIKDFSQYLFSNHADCFKKLINETKEIKSSVEIIEAIKEEQETESVQADSPKPEQHQQNNNDVAIIGFAGMFPGAKNVDEYWEILKNGVNSVTALTEEKFIQGNKDSDIWGGFLQNVEYFEPLFFNISPKEAIFVDPQQRLFLETAWNTLDMAGYSSKRLNNQTVGVYVGASQVEYKKLCENSGITSPYMGLGNSLCVIANRVSYLLNLKGPSLTVDSACSSSLVALDIAYNAIVNKQVDMAIAGGVQLYFSTDAFKVFKAAGMLAKDGKCKTFDEQADGYVRGEGVGSVLLKPLNKAIEDGDNIYAVINGIAVNHDGNDKVGISAPNPNAQKQVILEAIKRADITPQDISHVEAHGTGTALGDPVEIKALTQAYREYTDKNSFCAISTAKSIIGHLESSSGVAGLIKTVLMFKNKMLPPTINFNKINPHIPFTSTPFYINDKLRPWDRGGAKKYASVSSFGFGGTNCHVILSDYETESKNERDAVSNTNVLAISAKTLYSLNAIIRDLEEYIDKNPYIRLQDLCFSMNTGRDSFDYKACFVADSISDLREKLKYAAMKGVENSPKSGAVIYDLNSSKSSRFAVVLGNTTKIDMDLLLNIKKSDNLNLIYELNKIAVNLTGDSLEEIIEKKNYHSAVRIMSFISAYVTLKTLKVLGLEPAVYVTAKSQLMLAAVLTDAISLETALEALIKDESISINISSKKIRVIEDGDIDRNEIVQSILSEARIDKVFAIEWENTASDYQIMNITSLPETLAKAFLSGLEPDWTKYYQGEKYNRLILPMYPFERKRYCIDSVIEANNNVTNNDILIKKETVKKKNENSSNLIKAGLTNQIDKPNSLFSYKWKKVEKVSLGDYELKNKKIIVFSNQEVERKAFLETLEKNNLEYIVVEVSDSFRGITQTHYQLNPMEENSYTQLFEAVLKGNSSEVLIVHMWNVSHNISPIVENIEEIEKWLSLGLYSIFFIGKAIHKYEANIRLLFVTNSTHNLFEEKNILSAIKYSSCIGLESLTKENPRIKSKSLDIDGQEKDSEIIADCIFHELKTSSFEAEQICFRDGIKYVRQLEKIQDILTGSDKEIAESFKAIMIVGGASGLGLRLAKYYLQKYRCKIIIVGRTELSDNDNSQEAVKRSEELSRLVEAGYSVEYICTDVTSYEGVEQLSEHIRLKYGELDGLIHCAGVVEDALVVNKDFKSFKKVISPKIFGSYILDKLVPVKKSGFFIMMSSLASVEGNPGQMDYSAANAFMDYYASVGDKGVRKVSINLPFVLDGGMKVDSKYIKHISQKGLGPIKSQEVIQAVNSILQNIDINNAVVLPTYNVNKDSNAIQRFLKTTLAKLLYMEEEQIDTNLEFSNFGLDSLIIGDMVKAIEEYLGGSIPHSVFMEHSNISKLTEYLCKTHKGKVSALPKPQDNKVAKPDIKQLRMNILKDVSNGKMDRAEGLEALLNLEGRGSFATESR</sequence>
<proteinExistence type="predicted"/>
<dbReference type="Gene3D" id="3.40.366.10">
    <property type="entry name" value="Malonyl-Coenzyme A Acyl Carrier Protein, domain 2"/>
    <property type="match status" value="1"/>
</dbReference>
<dbReference type="InterPro" id="IPR016036">
    <property type="entry name" value="Malonyl_transacylase_ACP-bd"/>
</dbReference>
<dbReference type="CDD" id="cd00833">
    <property type="entry name" value="PKS"/>
    <property type="match status" value="2"/>
</dbReference>
<dbReference type="SUPFAM" id="SSF51735">
    <property type="entry name" value="NAD(P)-binding Rossmann-fold domains"/>
    <property type="match status" value="2"/>
</dbReference>
<feature type="region of interest" description="C-terminal hotdog fold" evidence="6">
    <location>
        <begin position="1066"/>
        <end position="1210"/>
    </location>
</feature>
<feature type="domain" description="Ketosynthase family 3 (KS3)" evidence="8">
    <location>
        <begin position="1859"/>
        <end position="2273"/>
    </location>
</feature>
<dbReference type="Pfam" id="PF14765">
    <property type="entry name" value="PS-DH"/>
    <property type="match status" value="1"/>
</dbReference>
<dbReference type="GO" id="GO:0005737">
    <property type="term" value="C:cytoplasm"/>
    <property type="evidence" value="ECO:0007669"/>
    <property type="project" value="TreeGrafter"/>
</dbReference>
<dbReference type="InterPro" id="IPR036291">
    <property type="entry name" value="NAD(P)-bd_dom_sf"/>
</dbReference>
<dbReference type="RefSeq" id="WP_004622688.1">
    <property type="nucleotide sequence ID" value="NZ_ACXX02000025.1"/>
</dbReference>
<keyword evidence="5" id="KW-0808">Transferase</keyword>
<dbReference type="InterPro" id="IPR009081">
    <property type="entry name" value="PP-bd_ACP"/>
</dbReference>
<dbReference type="eggNOG" id="COG3321">
    <property type="taxonomic scope" value="Bacteria"/>
</dbReference>
<dbReference type="InterPro" id="IPR016035">
    <property type="entry name" value="Acyl_Trfase/lysoPLipase"/>
</dbReference>
<dbReference type="InterPro" id="IPR014031">
    <property type="entry name" value="Ketoacyl_synth_C"/>
</dbReference>
<dbReference type="SUPFAM" id="SSF53901">
    <property type="entry name" value="Thiolase-like"/>
    <property type="match status" value="2"/>
</dbReference>
<dbReference type="SMART" id="SM01294">
    <property type="entry name" value="PKS_PP_betabranch"/>
    <property type="match status" value="2"/>
</dbReference>
<evidence type="ECO:0000256" key="2">
    <source>
        <dbReference type="ARBA" id="ARBA00004789"/>
    </source>
</evidence>
<dbReference type="Gene3D" id="3.40.47.10">
    <property type="match status" value="2"/>
</dbReference>
<dbReference type="InterPro" id="IPR050091">
    <property type="entry name" value="PKS_NRPS_Biosynth_Enz"/>
</dbReference>
<feature type="domain" description="Carrier" evidence="7">
    <location>
        <begin position="1735"/>
        <end position="1812"/>
    </location>
</feature>
<dbReference type="InterPro" id="IPR057326">
    <property type="entry name" value="KR_dom"/>
</dbReference>
<dbReference type="InterPro" id="IPR014030">
    <property type="entry name" value="Ketoacyl_synth_N"/>
</dbReference>
<dbReference type="Pfam" id="PF08659">
    <property type="entry name" value="KR"/>
    <property type="match status" value="2"/>
</dbReference>
<name>F1TIW3_9FIRM</name>
<dbReference type="Pfam" id="PF00109">
    <property type="entry name" value="ketoacyl-synt"/>
    <property type="match status" value="2"/>
</dbReference>
<dbReference type="Proteomes" id="UP000003860">
    <property type="component" value="Unassembled WGS sequence"/>
</dbReference>
<reference evidence="10" key="2">
    <citation type="submission" date="2011-01" db="EMBL/GenBank/DDBJ databases">
        <title>The Non-contiguous Finished genome of Clostridium papyrosolvens.</title>
        <authorList>
            <person name="Lucas S."/>
            <person name="Copeland A."/>
            <person name="Lapidus A."/>
            <person name="Cheng J.-F."/>
            <person name="Goodwin L."/>
            <person name="Pitluck S."/>
            <person name="Misra M."/>
            <person name="Chertkov O."/>
            <person name="Detter J.C."/>
            <person name="Han C."/>
            <person name="Tapia R."/>
            <person name="Land M."/>
            <person name="Hauser L."/>
            <person name="Kyrpides N."/>
            <person name="Ivanova N."/>
            <person name="Pagani I."/>
            <person name="Mouttaki H."/>
            <person name="He Z."/>
            <person name="Zhou J."/>
            <person name="Hemme C.L."/>
            <person name="Woyke T."/>
        </authorList>
    </citation>
    <scope>NUCLEOTIDE SEQUENCE [LARGE SCALE GENOMIC DNA]</scope>
    <source>
        <strain evidence="10">DSM 2782</strain>
    </source>
</reference>
<dbReference type="Gene3D" id="3.10.129.110">
    <property type="entry name" value="Polyketide synthase dehydratase"/>
    <property type="match status" value="1"/>
</dbReference>
<dbReference type="SUPFAM" id="SSF47336">
    <property type="entry name" value="ACP-like"/>
    <property type="match status" value="2"/>
</dbReference>
<gene>
    <name evidence="10" type="ORF">Cpap_0013</name>
</gene>
<keyword evidence="3" id="KW-0596">Phosphopantetheine</keyword>
<feature type="domain" description="PKS/mFAS DH" evidence="9">
    <location>
        <begin position="930"/>
        <end position="1210"/>
    </location>
</feature>
<evidence type="ECO:0000259" key="9">
    <source>
        <dbReference type="PROSITE" id="PS52019"/>
    </source>
</evidence>
<dbReference type="PROSITE" id="PS00606">
    <property type="entry name" value="KS3_1"/>
    <property type="match status" value="2"/>
</dbReference>
<feature type="region of interest" description="N-terminal hotdog fold" evidence="6">
    <location>
        <begin position="930"/>
        <end position="1051"/>
    </location>
</feature>
<feature type="active site" description="Proton acceptor; for dehydratase activity" evidence="6">
    <location>
        <position position="961"/>
    </location>
</feature>